<protein>
    <submittedName>
        <fullName evidence="1">Uncharacterized protein</fullName>
    </submittedName>
</protein>
<name>A0A6A3GVH9_9STRA</name>
<accession>A0A6A3GVH9</accession>
<reference evidence="1 2" key="1">
    <citation type="submission" date="2018-09" db="EMBL/GenBank/DDBJ databases">
        <title>Genomic investigation of the strawberry pathogen Phytophthora fragariae indicates pathogenicity is determined by transcriptional variation in three key races.</title>
        <authorList>
            <person name="Adams T.M."/>
            <person name="Armitage A.D."/>
            <person name="Sobczyk M.K."/>
            <person name="Bates H.J."/>
            <person name="Dunwell J.M."/>
            <person name="Nellist C.F."/>
            <person name="Harrison R.J."/>
        </authorList>
    </citation>
    <scope>NUCLEOTIDE SEQUENCE [LARGE SCALE GENOMIC DNA]</scope>
    <source>
        <strain evidence="1 2">SCRP245</strain>
    </source>
</reference>
<dbReference type="Proteomes" id="UP000460718">
    <property type="component" value="Unassembled WGS sequence"/>
</dbReference>
<proteinExistence type="predicted"/>
<sequence length="41" mass="4827">VQRQTTRKQHVTCHVQHERVHVHVLLTPVASALFFVRKTHT</sequence>
<feature type="non-terminal residue" evidence="1">
    <location>
        <position position="1"/>
    </location>
</feature>
<organism evidence="1 2">
    <name type="scientific">Phytophthora fragariae</name>
    <dbReference type="NCBI Taxonomy" id="53985"/>
    <lineage>
        <taxon>Eukaryota</taxon>
        <taxon>Sar</taxon>
        <taxon>Stramenopiles</taxon>
        <taxon>Oomycota</taxon>
        <taxon>Peronosporomycetes</taxon>
        <taxon>Peronosporales</taxon>
        <taxon>Peronosporaceae</taxon>
        <taxon>Phytophthora</taxon>
    </lineage>
</organism>
<evidence type="ECO:0000313" key="2">
    <source>
        <dbReference type="Proteomes" id="UP000460718"/>
    </source>
</evidence>
<dbReference type="EMBL" id="QXFW01005758">
    <property type="protein sequence ID" value="KAE8961051.1"/>
    <property type="molecule type" value="Genomic_DNA"/>
</dbReference>
<gene>
    <name evidence="1" type="ORF">PF011_g29890</name>
</gene>
<evidence type="ECO:0000313" key="1">
    <source>
        <dbReference type="EMBL" id="KAE8961051.1"/>
    </source>
</evidence>
<comment type="caution">
    <text evidence="1">The sequence shown here is derived from an EMBL/GenBank/DDBJ whole genome shotgun (WGS) entry which is preliminary data.</text>
</comment>
<dbReference type="AlphaFoldDB" id="A0A6A3GVH9"/>